<dbReference type="InterPro" id="IPR038396">
    <property type="entry name" value="SpoIIAA-like_sf"/>
</dbReference>
<dbReference type="RefSeq" id="WP_014203479.1">
    <property type="nucleotide sequence ID" value="NC_016599.1"/>
</dbReference>
<gene>
    <name evidence="1" type="ordered locus">Oweho_3180</name>
</gene>
<reference evidence="1 2" key="1">
    <citation type="journal article" date="2012" name="Stand. Genomic Sci.">
        <title>Genome sequence of the orange-pigmented seawater bacterium Owenweeksia hongkongensis type strain (UST20020801(T)).</title>
        <authorList>
            <person name="Riedel T."/>
            <person name="Held B."/>
            <person name="Nolan M."/>
            <person name="Lucas S."/>
            <person name="Lapidus A."/>
            <person name="Tice H."/>
            <person name="Del Rio T.G."/>
            <person name="Cheng J.F."/>
            <person name="Han C."/>
            <person name="Tapia R."/>
            <person name="Goodwin L.A."/>
            <person name="Pitluck S."/>
            <person name="Liolios K."/>
            <person name="Mavromatis K."/>
            <person name="Pagani I."/>
            <person name="Ivanova N."/>
            <person name="Mikhailova N."/>
            <person name="Pati A."/>
            <person name="Chen A."/>
            <person name="Palaniappan K."/>
            <person name="Rohde M."/>
            <person name="Tindall B.J."/>
            <person name="Detter J.C."/>
            <person name="Goker M."/>
            <person name="Woyke T."/>
            <person name="Bristow J."/>
            <person name="Eisen J.A."/>
            <person name="Markowitz V."/>
            <person name="Hugenholtz P."/>
            <person name="Klenk H.P."/>
            <person name="Kyrpides N.C."/>
        </authorList>
    </citation>
    <scope>NUCLEOTIDE SEQUENCE</scope>
    <source>
        <strain evidence="2">DSM 17368 / JCM 12287 / NRRL B-23963</strain>
    </source>
</reference>
<dbReference type="OrthoDB" id="1447828at2"/>
<dbReference type="STRING" id="926562.Oweho_3180"/>
<dbReference type="Pfam" id="PF11964">
    <property type="entry name" value="SpoIIAA-like"/>
    <property type="match status" value="1"/>
</dbReference>
<accession>G8R3P5</accession>
<dbReference type="HOGENOM" id="CLU_137390_0_0_10"/>
<sequence length="123" mass="14436">MIKKIQFVEPDILGFEVDGRVSEAAFINMMQELIPKMESPGNIKLYVEIPRYEGTDWEVVWHSLKFAIGKLKTYFSKVDKIALVTDKDWLRFLATAEYKLIPAIDEKSFEFSDKEEALEWIRK</sequence>
<dbReference type="SUPFAM" id="SSF52091">
    <property type="entry name" value="SpoIIaa-like"/>
    <property type="match status" value="1"/>
</dbReference>
<name>G8R3P5_OWEHD</name>
<dbReference type="EMBL" id="CP003156">
    <property type="protein sequence ID" value="AEV34132.1"/>
    <property type="molecule type" value="Genomic_DNA"/>
</dbReference>
<dbReference type="InterPro" id="IPR021866">
    <property type="entry name" value="SpoIIAA-like"/>
</dbReference>
<dbReference type="AlphaFoldDB" id="G8R3P5"/>
<dbReference type="InterPro" id="IPR036513">
    <property type="entry name" value="STAS_dom_sf"/>
</dbReference>
<dbReference type="Proteomes" id="UP000005631">
    <property type="component" value="Chromosome"/>
</dbReference>
<evidence type="ECO:0008006" key="3">
    <source>
        <dbReference type="Google" id="ProtNLM"/>
    </source>
</evidence>
<evidence type="ECO:0000313" key="2">
    <source>
        <dbReference type="Proteomes" id="UP000005631"/>
    </source>
</evidence>
<dbReference type="KEGG" id="oho:Oweho_3180"/>
<keyword evidence="2" id="KW-1185">Reference proteome</keyword>
<proteinExistence type="predicted"/>
<evidence type="ECO:0000313" key="1">
    <source>
        <dbReference type="EMBL" id="AEV34132.1"/>
    </source>
</evidence>
<organism evidence="1 2">
    <name type="scientific">Owenweeksia hongkongensis (strain DSM 17368 / CIP 108786 / JCM 12287 / NRRL B-23963 / UST20020801)</name>
    <dbReference type="NCBI Taxonomy" id="926562"/>
    <lineage>
        <taxon>Bacteria</taxon>
        <taxon>Pseudomonadati</taxon>
        <taxon>Bacteroidota</taxon>
        <taxon>Flavobacteriia</taxon>
        <taxon>Flavobacteriales</taxon>
        <taxon>Owenweeksiaceae</taxon>
        <taxon>Owenweeksia</taxon>
    </lineage>
</organism>
<protein>
    <recommendedName>
        <fullName evidence="3">STAS/SEC14 domain-containing protein</fullName>
    </recommendedName>
</protein>
<dbReference type="Gene3D" id="3.40.50.10600">
    <property type="entry name" value="SpoIIaa-like domains"/>
    <property type="match status" value="1"/>
</dbReference>